<comment type="cofactor">
    <cofactor evidence="1">
        <name>FAD</name>
        <dbReference type="ChEBI" id="CHEBI:57692"/>
    </cofactor>
</comment>
<dbReference type="GO" id="GO:0003955">
    <property type="term" value="F:NAD(P)H dehydrogenase (quinone) activity"/>
    <property type="evidence" value="ECO:0007669"/>
    <property type="project" value="TreeGrafter"/>
</dbReference>
<keyword evidence="3 9" id="KW-0285">Flavoprotein</keyword>
<dbReference type="GO" id="GO:0050660">
    <property type="term" value="F:flavin adenine dinucleotide binding"/>
    <property type="evidence" value="ECO:0007669"/>
    <property type="project" value="TreeGrafter"/>
</dbReference>
<dbReference type="FunFam" id="3.30.390.30:FF:000001">
    <property type="entry name" value="Dihydrolipoyl dehydrogenase"/>
    <property type="match status" value="1"/>
</dbReference>
<evidence type="ECO:0000256" key="8">
    <source>
        <dbReference type="ARBA" id="ARBA00023284"/>
    </source>
</evidence>
<dbReference type="InterPro" id="IPR036188">
    <property type="entry name" value="FAD/NAD-bd_sf"/>
</dbReference>
<evidence type="ECO:0000256" key="2">
    <source>
        <dbReference type="ARBA" id="ARBA00007532"/>
    </source>
</evidence>
<dbReference type="GO" id="GO:0016668">
    <property type="term" value="F:oxidoreductase activity, acting on a sulfur group of donors, NAD(P) as acceptor"/>
    <property type="evidence" value="ECO:0007669"/>
    <property type="project" value="InterPro"/>
</dbReference>
<evidence type="ECO:0000256" key="4">
    <source>
        <dbReference type="ARBA" id="ARBA00022827"/>
    </source>
</evidence>
<organism evidence="14 15">
    <name type="scientific">Halovibrio salipaludis</name>
    <dbReference type="NCBI Taxonomy" id="2032626"/>
    <lineage>
        <taxon>Bacteria</taxon>
        <taxon>Pseudomonadati</taxon>
        <taxon>Pseudomonadota</taxon>
        <taxon>Gammaproteobacteria</taxon>
        <taxon>Oceanospirillales</taxon>
        <taxon>Halomonadaceae</taxon>
        <taxon>Halovibrio</taxon>
    </lineage>
</organism>
<evidence type="ECO:0000256" key="9">
    <source>
        <dbReference type="RuleBase" id="RU003691"/>
    </source>
</evidence>
<feature type="domain" description="Pyridine nucleotide-disulphide oxidoreductase dimerisation" evidence="11">
    <location>
        <begin position="581"/>
        <end position="687"/>
    </location>
</feature>
<dbReference type="EMBL" id="NSKD01000001">
    <property type="protein sequence ID" value="PAU81951.1"/>
    <property type="molecule type" value="Genomic_DNA"/>
</dbReference>
<feature type="transmembrane region" description="Helical" evidence="10">
    <location>
        <begin position="48"/>
        <end position="67"/>
    </location>
</feature>
<dbReference type="Proteomes" id="UP000218896">
    <property type="component" value="Unassembled WGS sequence"/>
</dbReference>
<dbReference type="InterPro" id="IPR016156">
    <property type="entry name" value="FAD/NAD-linked_Rdtase_dimer_sf"/>
</dbReference>
<keyword evidence="10" id="KW-1133">Transmembrane helix</keyword>
<dbReference type="OrthoDB" id="9800167at2"/>
<dbReference type="SUPFAM" id="SSF51905">
    <property type="entry name" value="FAD/NAD(P)-binding domain"/>
    <property type="match status" value="1"/>
</dbReference>
<keyword evidence="5" id="KW-0521">NADP</keyword>
<dbReference type="InterPro" id="IPR004099">
    <property type="entry name" value="Pyr_nucl-diS_OxRdtase_dimer"/>
</dbReference>
<protein>
    <submittedName>
        <fullName evidence="14">Pyridine nucleotide-disulfide oxidoreductase</fullName>
    </submittedName>
</protein>
<dbReference type="Pfam" id="PF09335">
    <property type="entry name" value="VTT_dom"/>
    <property type="match status" value="1"/>
</dbReference>
<accession>A0A2A2F8V5</accession>
<keyword evidence="6 9" id="KW-0560">Oxidoreductase</keyword>
<keyword evidence="4 9" id="KW-0274">FAD</keyword>
<evidence type="ECO:0000259" key="12">
    <source>
        <dbReference type="Pfam" id="PF07992"/>
    </source>
</evidence>
<dbReference type="Pfam" id="PF02852">
    <property type="entry name" value="Pyr_redox_dim"/>
    <property type="match status" value="1"/>
</dbReference>
<comment type="caution">
    <text evidence="14">The sequence shown here is derived from an EMBL/GenBank/DDBJ whole genome shotgun (WGS) entry which is preliminary data.</text>
</comment>
<evidence type="ECO:0000259" key="13">
    <source>
        <dbReference type="Pfam" id="PF09335"/>
    </source>
</evidence>
<proteinExistence type="inferred from homology"/>
<reference evidence="14 15" key="1">
    <citation type="submission" date="2017-08" db="EMBL/GenBank/DDBJ databases">
        <title>Halovibrio sewagensis sp. nov., isolated from wastewater of high salinity.</title>
        <authorList>
            <person name="Dong X."/>
            <person name="Zhang G."/>
        </authorList>
    </citation>
    <scope>NUCLEOTIDE SEQUENCE [LARGE SCALE GENOMIC DNA]</scope>
    <source>
        <strain evidence="14 15">YL5-2</strain>
    </source>
</reference>
<gene>
    <name evidence="14" type="ORF">CK501_02030</name>
</gene>
<dbReference type="PANTHER" id="PTHR43014">
    <property type="entry name" value="MERCURIC REDUCTASE"/>
    <property type="match status" value="1"/>
</dbReference>
<keyword evidence="8 9" id="KW-0676">Redox-active center</keyword>
<dbReference type="PRINTS" id="PR00368">
    <property type="entry name" value="FADPNR"/>
</dbReference>
<keyword evidence="15" id="KW-1185">Reference proteome</keyword>
<evidence type="ECO:0000313" key="14">
    <source>
        <dbReference type="EMBL" id="PAU81951.1"/>
    </source>
</evidence>
<dbReference type="PANTHER" id="PTHR43014:SF2">
    <property type="entry name" value="MERCURIC REDUCTASE"/>
    <property type="match status" value="1"/>
</dbReference>
<dbReference type="GO" id="GO:0005886">
    <property type="term" value="C:plasma membrane"/>
    <property type="evidence" value="ECO:0007669"/>
    <property type="project" value="UniProtKB-ARBA"/>
</dbReference>
<keyword evidence="7" id="KW-1015">Disulfide bond</keyword>
<evidence type="ECO:0000256" key="7">
    <source>
        <dbReference type="ARBA" id="ARBA00023157"/>
    </source>
</evidence>
<feature type="transmembrane region" description="Helical" evidence="10">
    <location>
        <begin position="79"/>
        <end position="109"/>
    </location>
</feature>
<evidence type="ECO:0000259" key="11">
    <source>
        <dbReference type="Pfam" id="PF02852"/>
    </source>
</evidence>
<dbReference type="PRINTS" id="PR00411">
    <property type="entry name" value="PNDRDTASEI"/>
</dbReference>
<evidence type="ECO:0000256" key="3">
    <source>
        <dbReference type="ARBA" id="ARBA00022630"/>
    </source>
</evidence>
<dbReference type="AlphaFoldDB" id="A0A2A2F8V5"/>
<comment type="similarity">
    <text evidence="2 9">Belongs to the class-I pyridine nucleotide-disulfide oxidoreductase family.</text>
</comment>
<feature type="domain" description="VTT" evidence="13">
    <location>
        <begin position="71"/>
        <end position="184"/>
    </location>
</feature>
<feature type="transmembrane region" description="Helical" evidence="10">
    <location>
        <begin position="7"/>
        <end position="28"/>
    </location>
</feature>
<keyword evidence="10" id="KW-0812">Transmembrane</keyword>
<evidence type="ECO:0000313" key="15">
    <source>
        <dbReference type="Proteomes" id="UP000218896"/>
    </source>
</evidence>
<dbReference type="PROSITE" id="PS00076">
    <property type="entry name" value="PYRIDINE_REDOX_1"/>
    <property type="match status" value="1"/>
</dbReference>
<dbReference type="Gene3D" id="3.50.50.60">
    <property type="entry name" value="FAD/NAD(P)-binding domain"/>
    <property type="match status" value="2"/>
</dbReference>
<dbReference type="InterPro" id="IPR012999">
    <property type="entry name" value="Pyr_OxRdtase_I_AS"/>
</dbReference>
<dbReference type="RefSeq" id="WP_095616050.1">
    <property type="nucleotide sequence ID" value="NZ_NSKD01000001.1"/>
</dbReference>
<feature type="domain" description="FAD/NAD(P)-binding" evidence="12">
    <location>
        <begin position="238"/>
        <end position="559"/>
    </location>
</feature>
<evidence type="ECO:0000256" key="5">
    <source>
        <dbReference type="ARBA" id="ARBA00022857"/>
    </source>
</evidence>
<evidence type="ECO:0000256" key="10">
    <source>
        <dbReference type="SAM" id="Phobius"/>
    </source>
</evidence>
<name>A0A2A2F8V5_9GAMM</name>
<dbReference type="SUPFAM" id="SSF55424">
    <property type="entry name" value="FAD/NAD-linked reductases, dimerisation (C-terminal) domain"/>
    <property type="match status" value="1"/>
</dbReference>
<dbReference type="InterPro" id="IPR032816">
    <property type="entry name" value="VTT_dom"/>
</dbReference>
<keyword evidence="10" id="KW-0472">Membrane</keyword>
<evidence type="ECO:0000256" key="1">
    <source>
        <dbReference type="ARBA" id="ARBA00001974"/>
    </source>
</evidence>
<dbReference type="Gene3D" id="3.30.390.30">
    <property type="match status" value="1"/>
</dbReference>
<evidence type="ECO:0000256" key="6">
    <source>
        <dbReference type="ARBA" id="ARBA00023002"/>
    </source>
</evidence>
<dbReference type="Pfam" id="PF07992">
    <property type="entry name" value="Pyr_redox_2"/>
    <property type="match status" value="1"/>
</dbReference>
<feature type="transmembrane region" description="Helical" evidence="10">
    <location>
        <begin position="200"/>
        <end position="218"/>
    </location>
</feature>
<dbReference type="InterPro" id="IPR023753">
    <property type="entry name" value="FAD/NAD-binding_dom"/>
</dbReference>
<feature type="transmembrane region" description="Helical" evidence="10">
    <location>
        <begin position="163"/>
        <end position="180"/>
    </location>
</feature>
<feature type="transmembrane region" description="Helical" evidence="10">
    <location>
        <begin position="133"/>
        <end position="156"/>
    </location>
</feature>
<sequence>MSNSKKVIAGTIVLLIGVFFVFDLGRFLELGVLKDHQANLAALIEQNLLVSLSLFFVIYVTVTALSLPGAAVMTLAGGALLGFGWGLLVISFASTIGATLAFLVARFLFRDTLRKRYAGYLKKIDDGIQRDGAFYLATLRLIPVFPFFVINIVLGLTGMKTWTFYWVSQLAMLPGTAVFVNAGTQLAQIESMGDIISPELLLSFVLLGVFPLIARFVVGRIQKKRLYADFPKPERFDYNMVVIGGGSAGLVSAYIGATVNAKVALVERGKMGGDCLNTGCVPSKALIRSGRVAQMMRQADRYGLEASEPKVPFASVMKRIHSVIRTIEPNDSVERFTSLGVDCIQGSARFVTPWEIELDENGAKRRITTRTVVIATGGKPFVPPIPGIEEVEPLTSENLWEIEEQPGRLVVLGGGPIGSELSQAFARLGTHVTQIEQGDRLLPREDTDVSELVLNRFREEGVDVRLGHKASRFAVEDGERVVYCEHGGETVRIPFDRVLVAVGRKGNTEGLGLEALNIEPGPQGTVPTSDDLSVIYPNIFACGDVAGPYQFTHMAAHQAWHAAVNALFGQFKRFSVDYSVTPWVTFTSPEVGRVGLSEAEAREQGIDYEVTTYGLDGLDRAIAESEDHGFIRVITRRGKDKILGATVAGEHGGELLTEFILAMKHGIGLNKILGTIHPYPTWNESVKFTAGEWKKAHAPQKVIQWLGHYHRYRL</sequence>
<feature type="transmembrane region" description="Helical" evidence="10">
    <location>
        <begin position="238"/>
        <end position="257"/>
    </location>
</feature>